<evidence type="ECO:0008006" key="3">
    <source>
        <dbReference type="Google" id="ProtNLM"/>
    </source>
</evidence>
<evidence type="ECO:0000313" key="1">
    <source>
        <dbReference type="EMBL" id="MFD2968552.1"/>
    </source>
</evidence>
<gene>
    <name evidence="1" type="ORF">ACFS7Y_14225</name>
</gene>
<evidence type="ECO:0000313" key="2">
    <source>
        <dbReference type="Proteomes" id="UP001597525"/>
    </source>
</evidence>
<sequence length="120" mass="14240">MLLSLGAFAFILLKTIFYIHVRKTIIYLNEQGFWFNSLQGQAIAWEDVRYVAFSRDKYERQSNSSSSSVFFSLGSMKTLHINCSTWTIMDKAKRNRYNQDFQAFKAVLRNYCQVHDRFRN</sequence>
<protein>
    <recommendedName>
        <fullName evidence="3">YcxB-like protein domain-containing protein</fullName>
    </recommendedName>
</protein>
<proteinExistence type="predicted"/>
<keyword evidence="2" id="KW-1185">Reference proteome</keyword>
<name>A0ABW6BIB7_9SPHI</name>
<dbReference type="RefSeq" id="WP_320185217.1">
    <property type="nucleotide sequence ID" value="NZ_CP138332.1"/>
</dbReference>
<reference evidence="2" key="1">
    <citation type="journal article" date="2019" name="Int. J. Syst. Evol. Microbiol.">
        <title>The Global Catalogue of Microorganisms (GCM) 10K type strain sequencing project: providing services to taxonomists for standard genome sequencing and annotation.</title>
        <authorList>
            <consortium name="The Broad Institute Genomics Platform"/>
            <consortium name="The Broad Institute Genome Sequencing Center for Infectious Disease"/>
            <person name="Wu L."/>
            <person name="Ma J."/>
        </authorList>
    </citation>
    <scope>NUCLEOTIDE SEQUENCE [LARGE SCALE GENOMIC DNA]</scope>
    <source>
        <strain evidence="2">KCTC 22814</strain>
    </source>
</reference>
<comment type="caution">
    <text evidence="1">The sequence shown here is derived from an EMBL/GenBank/DDBJ whole genome shotgun (WGS) entry which is preliminary data.</text>
</comment>
<organism evidence="1 2">
    <name type="scientific">Sphingobacterium bambusae</name>
    <dbReference type="NCBI Taxonomy" id="662858"/>
    <lineage>
        <taxon>Bacteria</taxon>
        <taxon>Pseudomonadati</taxon>
        <taxon>Bacteroidota</taxon>
        <taxon>Sphingobacteriia</taxon>
        <taxon>Sphingobacteriales</taxon>
        <taxon>Sphingobacteriaceae</taxon>
        <taxon>Sphingobacterium</taxon>
    </lineage>
</organism>
<dbReference type="EMBL" id="JBHUPB010000009">
    <property type="protein sequence ID" value="MFD2968552.1"/>
    <property type="molecule type" value="Genomic_DNA"/>
</dbReference>
<accession>A0ABW6BIB7</accession>
<dbReference type="Proteomes" id="UP001597525">
    <property type="component" value="Unassembled WGS sequence"/>
</dbReference>